<dbReference type="eggNOG" id="COG0732">
    <property type="taxonomic scope" value="Bacteria"/>
</dbReference>
<dbReference type="EMBL" id="CP007128">
    <property type="protein sequence ID" value="AHG89835.1"/>
    <property type="molecule type" value="Genomic_DNA"/>
</dbReference>
<dbReference type="GO" id="GO:0009307">
    <property type="term" value="P:DNA restriction-modification system"/>
    <property type="evidence" value="ECO:0007669"/>
    <property type="project" value="UniProtKB-KW"/>
</dbReference>
<evidence type="ECO:0000313" key="8">
    <source>
        <dbReference type="Proteomes" id="UP000019151"/>
    </source>
</evidence>
<dbReference type="InterPro" id="IPR044946">
    <property type="entry name" value="Restrct_endonuc_typeI_TRD_sf"/>
</dbReference>
<dbReference type="InParanoid" id="W0RHN4"/>
<dbReference type="AlphaFoldDB" id="W0RHN4"/>
<dbReference type="OrthoDB" id="3197085at2"/>
<dbReference type="InterPro" id="IPR000055">
    <property type="entry name" value="Restrct_endonuc_typeI_TRD"/>
</dbReference>
<keyword evidence="3" id="KW-0238">DNA-binding</keyword>
<keyword evidence="2" id="KW-0680">Restriction system</keyword>
<sequence length="447" mass="49140">MSFTASLSELVAENRSGLLACAPSWERVRLGDVATVLNGFPFPSSRFTRDTGTPLLRIRDVARSSTEAYFDGFVDPEFLVQPGELVVGMDGDFSATLWRGPVAALNQRVCKLSPDERWYDQRLLALVLPGYLDAINGATSSITVKHLSSRTVADIPLPLPPLAEQRRIVAALEEHLSDLDAAVAGLERARANVRRFADAAIATGTNPRADWPIVPLRELGSLKGGVTKGQKRRAGDVTRAVPYLRVANVQRGRLDLSDVRTIEATEREIAELRLLPGDVLFNEGGDRDKLGRGWVWNGELSECIHQNHVFRARFDGSRVESRFVSHYANSHGQRYFLDQGKQTTNLASISMTKLGELPVPVPPLDEQRAILSEIEERLGVAERTAADIDVQLARAARLRQAILQRAFSGRLVPQDPTDEPASALLARVRAERPAPSAGRRPRASTRA</sequence>
<dbReference type="REBASE" id="78115">
    <property type="entry name" value="S.Gba708I"/>
</dbReference>
<evidence type="ECO:0000256" key="1">
    <source>
        <dbReference type="ARBA" id="ARBA00010923"/>
    </source>
</evidence>
<keyword evidence="4" id="KW-0175">Coiled coil</keyword>
<dbReference type="PANTHER" id="PTHR43140:SF1">
    <property type="entry name" value="TYPE I RESTRICTION ENZYME ECOKI SPECIFICITY SUBUNIT"/>
    <property type="match status" value="1"/>
</dbReference>
<dbReference type="Pfam" id="PF01420">
    <property type="entry name" value="Methylase_S"/>
    <property type="match status" value="1"/>
</dbReference>
<reference evidence="7 8" key="1">
    <citation type="journal article" date="2014" name="Genome Announc.">
        <title>Genome Sequence and Methylome of Soil Bacterium Gemmatirosa kalamazoonensis KBS708T, a Member of the Rarely Cultivated Gemmatimonadetes Phylum.</title>
        <authorList>
            <person name="Debruyn J.M."/>
            <person name="Radosevich M."/>
            <person name="Wommack K.E."/>
            <person name="Polson S.W."/>
            <person name="Hauser L.J."/>
            <person name="Fawaz M.N."/>
            <person name="Korlach J."/>
            <person name="Tsai Y.C."/>
        </authorList>
    </citation>
    <scope>NUCLEOTIDE SEQUENCE [LARGE SCALE GENOMIC DNA]</scope>
    <source>
        <strain evidence="7 8">KBS708</strain>
    </source>
</reference>
<comment type="similarity">
    <text evidence="1">Belongs to the type-I restriction system S methylase family.</text>
</comment>
<dbReference type="STRING" id="861299.J421_2298"/>
<organism evidence="7 8">
    <name type="scientific">Gemmatirosa kalamazoonensis</name>
    <dbReference type="NCBI Taxonomy" id="861299"/>
    <lineage>
        <taxon>Bacteria</taxon>
        <taxon>Pseudomonadati</taxon>
        <taxon>Gemmatimonadota</taxon>
        <taxon>Gemmatimonadia</taxon>
        <taxon>Gemmatimonadales</taxon>
        <taxon>Gemmatimonadaceae</taxon>
        <taxon>Gemmatirosa</taxon>
    </lineage>
</organism>
<dbReference type="Proteomes" id="UP000019151">
    <property type="component" value="Chromosome"/>
</dbReference>
<feature type="region of interest" description="Disordered" evidence="5">
    <location>
        <begin position="426"/>
        <end position="447"/>
    </location>
</feature>
<evidence type="ECO:0000256" key="2">
    <source>
        <dbReference type="ARBA" id="ARBA00022747"/>
    </source>
</evidence>
<feature type="domain" description="Type I restriction modification DNA specificity" evidence="6">
    <location>
        <begin position="25"/>
        <end position="177"/>
    </location>
</feature>
<dbReference type="GO" id="GO:0003677">
    <property type="term" value="F:DNA binding"/>
    <property type="evidence" value="ECO:0007669"/>
    <property type="project" value="UniProtKB-KW"/>
</dbReference>
<evidence type="ECO:0000256" key="3">
    <source>
        <dbReference type="ARBA" id="ARBA00023125"/>
    </source>
</evidence>
<dbReference type="HOGENOM" id="CLU_021095_10_2_0"/>
<evidence type="ECO:0000256" key="4">
    <source>
        <dbReference type="SAM" id="Coils"/>
    </source>
</evidence>
<dbReference type="CDD" id="cd17257">
    <property type="entry name" value="RMtype1_S_EcoBI-TRD1-CR1_like"/>
    <property type="match status" value="1"/>
</dbReference>
<proteinExistence type="inferred from homology"/>
<dbReference type="InterPro" id="IPR051212">
    <property type="entry name" value="Type-I_RE_S_subunit"/>
</dbReference>
<evidence type="ECO:0000313" key="7">
    <source>
        <dbReference type="EMBL" id="AHG89835.1"/>
    </source>
</evidence>
<dbReference type="SUPFAM" id="SSF116734">
    <property type="entry name" value="DNA methylase specificity domain"/>
    <property type="match status" value="2"/>
</dbReference>
<feature type="coiled-coil region" evidence="4">
    <location>
        <begin position="162"/>
        <end position="189"/>
    </location>
</feature>
<dbReference type="CDD" id="cd17253">
    <property type="entry name" value="RMtype1_S_Eco933I-TRD2-CR2_like"/>
    <property type="match status" value="1"/>
</dbReference>
<dbReference type="PANTHER" id="PTHR43140">
    <property type="entry name" value="TYPE-1 RESTRICTION ENZYME ECOKI SPECIFICITY PROTEIN"/>
    <property type="match status" value="1"/>
</dbReference>
<dbReference type="Gene3D" id="3.90.220.20">
    <property type="entry name" value="DNA methylase specificity domains"/>
    <property type="match status" value="2"/>
</dbReference>
<evidence type="ECO:0000256" key="5">
    <source>
        <dbReference type="SAM" id="MobiDB-lite"/>
    </source>
</evidence>
<gene>
    <name evidence="7" type="ORF">J421_2298</name>
</gene>
<dbReference type="PATRIC" id="fig|861299.3.peg.2339"/>
<dbReference type="KEGG" id="gba:J421_2298"/>
<dbReference type="RefSeq" id="WP_104022529.1">
    <property type="nucleotide sequence ID" value="NZ_CP007128.1"/>
</dbReference>
<keyword evidence="8" id="KW-1185">Reference proteome</keyword>
<name>W0RHN4_9BACT</name>
<protein>
    <submittedName>
        <fullName evidence="7">Restriction modification system DNA specificity domain-containing protein</fullName>
    </submittedName>
</protein>
<evidence type="ECO:0000259" key="6">
    <source>
        <dbReference type="Pfam" id="PF01420"/>
    </source>
</evidence>
<accession>W0RHN4</accession>